<evidence type="ECO:0000256" key="2">
    <source>
        <dbReference type="ARBA" id="ARBA00022801"/>
    </source>
</evidence>
<evidence type="ECO:0000259" key="3">
    <source>
        <dbReference type="Pfam" id="PF00884"/>
    </source>
</evidence>
<accession>A0ABP4Q3B4</accession>
<dbReference type="RefSeq" id="WP_344195932.1">
    <property type="nucleotide sequence ID" value="NZ_BAAAND010000008.1"/>
</dbReference>
<sequence>MQRPNLLFVLADQWRSSAFGFRGQDPVRTPNLDALAADSAVLTNAVSNYPVCSPYRAMLMSGQYPFRNGVPLNVNSLTAPLGVGLRSDLTCWSDVLHADGYYLGYVGKWHLDPPTDDDAIYGEGVREGCVWDAYTPPERRHGFDFWYSHGCCDDHLHPHYWADAAPREAPTRVDAWSPEHETDVALGFLREVARRYHEDGAPFALTMSYNPPHQPFDTVPSRYLDEYLDRDLLVRPNVPAGSDEAATVAAQYFAAMTGVDEQIGRLLDALSTEGLDGNTVVVFTSDHGMQLGSHALMFKNVWYDESLLVPFILRWPGRVPAGADDLLLSAPDVGPTLLGLLGSDVPPEMQGRNLSAALRGEAADRPTRALYLRPAGGFEDTTEDTRGLRTHDRTFVVQRTGDGERVYLYDLTEDPYQQTNVAADRPDEVAALTAELHEELTRCADPWK</sequence>
<feature type="domain" description="Sulfatase N-terminal" evidence="3">
    <location>
        <begin position="4"/>
        <end position="342"/>
    </location>
</feature>
<dbReference type="PANTHER" id="PTHR42693:SF53">
    <property type="entry name" value="ENDO-4-O-SULFATASE"/>
    <property type="match status" value="1"/>
</dbReference>
<proteinExistence type="inferred from homology"/>
<gene>
    <name evidence="4" type="ORF">GCM10009742_52630</name>
</gene>
<comment type="caution">
    <text evidence="4">The sequence shown here is derived from an EMBL/GenBank/DDBJ whole genome shotgun (WGS) entry which is preliminary data.</text>
</comment>
<dbReference type="Proteomes" id="UP001500190">
    <property type="component" value="Unassembled WGS sequence"/>
</dbReference>
<dbReference type="Gene3D" id="3.40.720.10">
    <property type="entry name" value="Alkaline Phosphatase, subunit A"/>
    <property type="match status" value="1"/>
</dbReference>
<dbReference type="Pfam" id="PF00884">
    <property type="entry name" value="Sulfatase"/>
    <property type="match status" value="1"/>
</dbReference>
<reference evidence="5" key="1">
    <citation type="journal article" date="2019" name="Int. J. Syst. Evol. Microbiol.">
        <title>The Global Catalogue of Microorganisms (GCM) 10K type strain sequencing project: providing services to taxonomists for standard genome sequencing and annotation.</title>
        <authorList>
            <consortium name="The Broad Institute Genomics Platform"/>
            <consortium name="The Broad Institute Genome Sequencing Center for Infectious Disease"/>
            <person name="Wu L."/>
            <person name="Ma J."/>
        </authorList>
    </citation>
    <scope>NUCLEOTIDE SEQUENCE [LARGE SCALE GENOMIC DNA]</scope>
    <source>
        <strain evidence="5">JCM 14304</strain>
    </source>
</reference>
<keyword evidence="5" id="KW-1185">Reference proteome</keyword>
<dbReference type="InterPro" id="IPR017850">
    <property type="entry name" value="Alkaline_phosphatase_core_sf"/>
</dbReference>
<protein>
    <submittedName>
        <fullName evidence="4">Sulfatase</fullName>
    </submittedName>
</protein>
<organism evidence="4 5">
    <name type="scientific">Kribbella karoonensis</name>
    <dbReference type="NCBI Taxonomy" id="324851"/>
    <lineage>
        <taxon>Bacteria</taxon>
        <taxon>Bacillati</taxon>
        <taxon>Actinomycetota</taxon>
        <taxon>Actinomycetes</taxon>
        <taxon>Propionibacteriales</taxon>
        <taxon>Kribbellaceae</taxon>
        <taxon>Kribbella</taxon>
    </lineage>
</organism>
<dbReference type="Gene3D" id="3.30.1120.10">
    <property type="match status" value="1"/>
</dbReference>
<evidence type="ECO:0000313" key="5">
    <source>
        <dbReference type="Proteomes" id="UP001500190"/>
    </source>
</evidence>
<dbReference type="InterPro" id="IPR050738">
    <property type="entry name" value="Sulfatase"/>
</dbReference>
<name>A0ABP4Q3B4_9ACTN</name>
<evidence type="ECO:0000256" key="1">
    <source>
        <dbReference type="ARBA" id="ARBA00008779"/>
    </source>
</evidence>
<dbReference type="SUPFAM" id="SSF53649">
    <property type="entry name" value="Alkaline phosphatase-like"/>
    <property type="match status" value="1"/>
</dbReference>
<dbReference type="CDD" id="cd16034">
    <property type="entry name" value="sulfatase_like"/>
    <property type="match status" value="1"/>
</dbReference>
<dbReference type="EMBL" id="BAAAND010000008">
    <property type="protein sequence ID" value="GAA1598620.1"/>
    <property type="molecule type" value="Genomic_DNA"/>
</dbReference>
<keyword evidence="2" id="KW-0378">Hydrolase</keyword>
<dbReference type="InterPro" id="IPR000917">
    <property type="entry name" value="Sulfatase_N"/>
</dbReference>
<evidence type="ECO:0000313" key="4">
    <source>
        <dbReference type="EMBL" id="GAA1598620.1"/>
    </source>
</evidence>
<comment type="similarity">
    <text evidence="1">Belongs to the sulfatase family.</text>
</comment>
<dbReference type="PANTHER" id="PTHR42693">
    <property type="entry name" value="ARYLSULFATASE FAMILY MEMBER"/>
    <property type="match status" value="1"/>
</dbReference>